<dbReference type="Pfam" id="PF01217">
    <property type="entry name" value="Clat_adaptor_s"/>
    <property type="match status" value="1"/>
</dbReference>
<keyword evidence="4 8" id="KW-0653">Protein transport</keyword>
<dbReference type="GO" id="GO:0016192">
    <property type="term" value="P:vesicle-mediated transport"/>
    <property type="evidence" value="ECO:0007669"/>
    <property type="project" value="InterPro"/>
</dbReference>
<dbReference type="AlphaFoldDB" id="A0A7D9HKQ4"/>
<proteinExistence type="inferred from homology"/>
<dbReference type="PROSITE" id="PS00989">
    <property type="entry name" value="CLAT_ADAPTOR_S"/>
    <property type="match status" value="1"/>
</dbReference>
<evidence type="ECO:0000313" key="9">
    <source>
        <dbReference type="EMBL" id="CAB3983056.1"/>
    </source>
</evidence>
<comment type="similarity">
    <text evidence="2 8">Belongs to the adaptor complexes small subunit family.</text>
</comment>
<dbReference type="GO" id="GO:0030117">
    <property type="term" value="C:membrane coat"/>
    <property type="evidence" value="ECO:0007669"/>
    <property type="project" value="InterPro"/>
</dbReference>
<dbReference type="GO" id="GO:0012505">
    <property type="term" value="C:endomembrane system"/>
    <property type="evidence" value="ECO:0007669"/>
    <property type="project" value="UniProtKB-SubCell"/>
</dbReference>
<dbReference type="PIRSF" id="PIRSF015588">
    <property type="entry name" value="AP_complex_sigma"/>
    <property type="match status" value="1"/>
</dbReference>
<sequence length="142" mass="16920">MFRYILILTKEGRTRFSKYYVDIEREDRVLTEAEIGRKCLQRRADQCTFMEYKDHKIVYRRYASLYFVAGVDVDENELAVSEFIQNIVETLNSYFKNVTEMHIMCNLDKVHMILDEMIMNGDIIEPRKKNVLAMMRVVDGKT</sequence>
<dbReference type="InterPro" id="IPR022775">
    <property type="entry name" value="AP_mu_sigma_su"/>
</dbReference>
<dbReference type="EMBL" id="CACRXK020000570">
    <property type="protein sequence ID" value="CAB3983056.1"/>
    <property type="molecule type" value="Genomic_DNA"/>
</dbReference>
<dbReference type="Proteomes" id="UP001152795">
    <property type="component" value="Unassembled WGS sequence"/>
</dbReference>
<comment type="caution">
    <text evidence="9">The sequence shown here is derived from an EMBL/GenBank/DDBJ whole genome shotgun (WGS) entry which is preliminary data.</text>
</comment>
<keyword evidence="5 8" id="KW-0472">Membrane</keyword>
<dbReference type="Gene3D" id="3.30.450.60">
    <property type="match status" value="1"/>
</dbReference>
<protein>
    <recommendedName>
        <fullName evidence="8">AP complex subunit sigma</fullName>
    </recommendedName>
</protein>
<evidence type="ECO:0000256" key="3">
    <source>
        <dbReference type="ARBA" id="ARBA00022448"/>
    </source>
</evidence>
<gene>
    <name evidence="9" type="ORF">PACLA_8A002116</name>
</gene>
<organism evidence="9 10">
    <name type="scientific">Paramuricea clavata</name>
    <name type="common">Red gorgonian</name>
    <name type="synonym">Violescent sea-whip</name>
    <dbReference type="NCBI Taxonomy" id="317549"/>
    <lineage>
        <taxon>Eukaryota</taxon>
        <taxon>Metazoa</taxon>
        <taxon>Cnidaria</taxon>
        <taxon>Anthozoa</taxon>
        <taxon>Octocorallia</taxon>
        <taxon>Malacalcyonacea</taxon>
        <taxon>Plexauridae</taxon>
        <taxon>Paramuricea</taxon>
    </lineage>
</organism>
<dbReference type="OrthoDB" id="371463at2759"/>
<comment type="subunit">
    <text evidence="7">Adaptor protein complex 4 (AP-4) is a heterotetramer composed of two large adaptins (epsilon-type subunit AP4E1 and beta-type subunit AP4B1), a medium adaptin (mu-type subunit AP4M1) and a small adaptin (sigma-type AP4S1).</text>
</comment>
<evidence type="ECO:0000256" key="1">
    <source>
        <dbReference type="ARBA" id="ARBA00004308"/>
    </source>
</evidence>
<dbReference type="FunFam" id="3.30.450.60:FF:000010">
    <property type="entry name" value="AP complex subunit sigma"/>
    <property type="match status" value="1"/>
</dbReference>
<name>A0A7D9HKQ4_PARCT</name>
<evidence type="ECO:0000256" key="4">
    <source>
        <dbReference type="ARBA" id="ARBA00022927"/>
    </source>
</evidence>
<keyword evidence="10" id="KW-1185">Reference proteome</keyword>
<evidence type="ECO:0000256" key="6">
    <source>
        <dbReference type="ARBA" id="ARBA00053594"/>
    </source>
</evidence>
<reference evidence="9" key="1">
    <citation type="submission" date="2020-04" db="EMBL/GenBank/DDBJ databases">
        <authorList>
            <person name="Alioto T."/>
            <person name="Alioto T."/>
            <person name="Gomez Garrido J."/>
        </authorList>
    </citation>
    <scope>NUCLEOTIDE SEQUENCE</scope>
    <source>
        <strain evidence="9">A484AB</strain>
    </source>
</reference>
<dbReference type="InterPro" id="IPR011012">
    <property type="entry name" value="Longin-like_dom_sf"/>
</dbReference>
<keyword evidence="3 8" id="KW-0813">Transport</keyword>
<dbReference type="SUPFAM" id="SSF64356">
    <property type="entry name" value="SNARE-like"/>
    <property type="match status" value="1"/>
</dbReference>
<evidence type="ECO:0000256" key="7">
    <source>
        <dbReference type="ARBA" id="ARBA00062526"/>
    </source>
</evidence>
<dbReference type="InterPro" id="IPR000804">
    <property type="entry name" value="Clathrin_sm-chain_CS"/>
</dbReference>
<evidence type="ECO:0000313" key="10">
    <source>
        <dbReference type="Proteomes" id="UP001152795"/>
    </source>
</evidence>
<dbReference type="PANTHER" id="PTHR11753">
    <property type="entry name" value="ADAPTOR COMPLEXES SMALL SUBUNIT FAMILY"/>
    <property type="match status" value="1"/>
</dbReference>
<evidence type="ECO:0000256" key="8">
    <source>
        <dbReference type="PIRNR" id="PIRNR015588"/>
    </source>
</evidence>
<evidence type="ECO:0000256" key="5">
    <source>
        <dbReference type="ARBA" id="ARBA00023136"/>
    </source>
</evidence>
<accession>A0A7D9HKQ4</accession>
<comment type="subcellular location">
    <subcellularLocation>
        <location evidence="1">Endomembrane system</location>
    </subcellularLocation>
</comment>
<dbReference type="InterPro" id="IPR016635">
    <property type="entry name" value="AP_complex_ssu"/>
</dbReference>
<dbReference type="GO" id="GO:0006886">
    <property type="term" value="P:intracellular protein transport"/>
    <property type="evidence" value="ECO:0007669"/>
    <property type="project" value="UniProtKB-UniRule"/>
</dbReference>
<evidence type="ECO:0000256" key="2">
    <source>
        <dbReference type="ARBA" id="ARBA00006972"/>
    </source>
</evidence>
<comment type="function">
    <text evidence="6">Component of the adaptor protein complex 4 (AP-4). Adaptor protein complexes are vesicle coat components involved both in vesicle formation and cargo selection. They control the vesicular transport of proteins in different trafficking pathways. AP-4 forms a non clathrin-associated coat on vesicles departing the trans-Golgi network (TGN) and may be involved in the targeting of proteins from the trans-Golgi network (TGN) to the endosomal-lysosomal system. It is also involved in protein sorting to the basolateral membrane in epithelial cells and the proper asymmetric localization of somatodendritic proteins in neurons. AP-4 is involved in the recognition and binding of tyrosine-based sorting signals found in the cytoplasmic part of cargos, but may also recognize other types of sorting signal.</text>
</comment>